<feature type="domain" description="Rhodanese" evidence="2">
    <location>
        <begin position="41"/>
        <end position="90"/>
    </location>
</feature>
<dbReference type="RefSeq" id="WP_012633475.1">
    <property type="nucleotide sequence ID" value="NC_011891.1"/>
</dbReference>
<dbReference type="PROSITE" id="PS50206">
    <property type="entry name" value="RHODANESE_3"/>
    <property type="match status" value="1"/>
</dbReference>
<name>B8JAC2_ANAD2</name>
<dbReference type="SUPFAM" id="SSF52821">
    <property type="entry name" value="Rhodanese/Cell cycle control phosphatase"/>
    <property type="match status" value="1"/>
</dbReference>
<sequence length="93" mass="9966">MIRFLRLTVLAAAALAAGAGARAEDAPYREASVDEVARLLGTPGARVFDANGPETYAKAHLPGATLVAYRTYEARELPADKDAPLVFYCKNTR</sequence>
<evidence type="ECO:0000313" key="3">
    <source>
        <dbReference type="EMBL" id="ACL65641.1"/>
    </source>
</evidence>
<dbReference type="KEGG" id="acp:A2cp1_2303"/>
<dbReference type="HOGENOM" id="CLU_2434435_0_0_7"/>
<keyword evidence="1" id="KW-0732">Signal</keyword>
<keyword evidence="4" id="KW-1185">Reference proteome</keyword>
<dbReference type="InterPro" id="IPR001763">
    <property type="entry name" value="Rhodanese-like_dom"/>
</dbReference>
<dbReference type="EMBL" id="CP001359">
    <property type="protein sequence ID" value="ACL65641.1"/>
    <property type="molecule type" value="Genomic_DNA"/>
</dbReference>
<dbReference type="InterPro" id="IPR036873">
    <property type="entry name" value="Rhodanese-like_dom_sf"/>
</dbReference>
<organism evidence="3 4">
    <name type="scientific">Anaeromyxobacter dehalogenans (strain ATCC BAA-258 / DSM 21875 / 2CP-1)</name>
    <dbReference type="NCBI Taxonomy" id="455488"/>
    <lineage>
        <taxon>Bacteria</taxon>
        <taxon>Pseudomonadati</taxon>
        <taxon>Myxococcota</taxon>
        <taxon>Myxococcia</taxon>
        <taxon>Myxococcales</taxon>
        <taxon>Cystobacterineae</taxon>
        <taxon>Anaeromyxobacteraceae</taxon>
        <taxon>Anaeromyxobacter</taxon>
    </lineage>
</organism>
<evidence type="ECO:0000259" key="2">
    <source>
        <dbReference type="PROSITE" id="PS50206"/>
    </source>
</evidence>
<dbReference type="AlphaFoldDB" id="B8JAC2"/>
<dbReference type="Pfam" id="PF00581">
    <property type="entry name" value="Rhodanese"/>
    <property type="match status" value="1"/>
</dbReference>
<dbReference type="GO" id="GO:0004792">
    <property type="term" value="F:thiosulfate-cyanide sulfurtransferase activity"/>
    <property type="evidence" value="ECO:0007669"/>
    <property type="project" value="InterPro"/>
</dbReference>
<reference evidence="3" key="1">
    <citation type="submission" date="2009-01" db="EMBL/GenBank/DDBJ databases">
        <title>Complete sequence of Anaeromyxobacter dehalogenans 2CP-1.</title>
        <authorList>
            <consortium name="US DOE Joint Genome Institute"/>
            <person name="Lucas S."/>
            <person name="Copeland A."/>
            <person name="Lapidus A."/>
            <person name="Glavina del Rio T."/>
            <person name="Dalin E."/>
            <person name="Tice H."/>
            <person name="Bruce D."/>
            <person name="Goodwin L."/>
            <person name="Pitluck S."/>
            <person name="Saunders E."/>
            <person name="Brettin T."/>
            <person name="Detter J.C."/>
            <person name="Han C."/>
            <person name="Larimer F."/>
            <person name="Land M."/>
            <person name="Hauser L."/>
            <person name="Kyrpides N."/>
            <person name="Ovchinnikova G."/>
            <person name="Beliaev A.S."/>
            <person name="Richardson P."/>
        </authorList>
    </citation>
    <scope>NUCLEOTIDE SEQUENCE</scope>
    <source>
        <strain evidence="3">2CP-1</strain>
    </source>
</reference>
<dbReference type="Gene3D" id="3.40.250.10">
    <property type="entry name" value="Rhodanese-like domain"/>
    <property type="match status" value="1"/>
</dbReference>
<evidence type="ECO:0000256" key="1">
    <source>
        <dbReference type="SAM" id="SignalP"/>
    </source>
</evidence>
<accession>B8JAC2</accession>
<feature type="signal peptide" evidence="1">
    <location>
        <begin position="1"/>
        <end position="23"/>
    </location>
</feature>
<dbReference type="PROSITE" id="PS00380">
    <property type="entry name" value="RHODANESE_1"/>
    <property type="match status" value="1"/>
</dbReference>
<dbReference type="CDD" id="cd00158">
    <property type="entry name" value="RHOD"/>
    <property type="match status" value="1"/>
</dbReference>
<proteinExistence type="predicted"/>
<feature type="chain" id="PRO_5002875261" evidence="1">
    <location>
        <begin position="24"/>
        <end position="93"/>
    </location>
</feature>
<dbReference type="InterPro" id="IPR001307">
    <property type="entry name" value="Thiosulphate_STrfase_CS"/>
</dbReference>
<dbReference type="Proteomes" id="UP000007089">
    <property type="component" value="Chromosome"/>
</dbReference>
<protein>
    <submittedName>
        <fullName evidence="3">Rhodanese-like protein</fullName>
    </submittedName>
</protein>
<gene>
    <name evidence="3" type="ordered locus">A2cp1_2303</name>
</gene>
<evidence type="ECO:0000313" key="4">
    <source>
        <dbReference type="Proteomes" id="UP000007089"/>
    </source>
</evidence>